<proteinExistence type="predicted"/>
<dbReference type="EMBL" id="JACHDB010000001">
    <property type="protein sequence ID" value="MBB5433000.1"/>
    <property type="molecule type" value="Genomic_DNA"/>
</dbReference>
<dbReference type="RefSeq" id="WP_184392479.1">
    <property type="nucleotide sequence ID" value="NZ_BAAAJD010000176.1"/>
</dbReference>
<accession>A0A7W8VED9</accession>
<dbReference type="InterPro" id="IPR020843">
    <property type="entry name" value="ER"/>
</dbReference>
<reference evidence="3 4" key="1">
    <citation type="submission" date="2020-08" db="EMBL/GenBank/DDBJ databases">
        <title>Sequencing the genomes of 1000 actinobacteria strains.</title>
        <authorList>
            <person name="Klenk H.-P."/>
        </authorList>
    </citation>
    <scope>NUCLEOTIDE SEQUENCE [LARGE SCALE GENOMIC DNA]</scope>
    <source>
        <strain evidence="3 4">DSM 44551</strain>
    </source>
</reference>
<dbReference type="PANTHER" id="PTHR44154:SF1">
    <property type="entry name" value="QUINONE OXIDOREDUCTASE"/>
    <property type="match status" value="1"/>
</dbReference>
<organism evidence="3 4">
    <name type="scientific">Nocardiopsis composta</name>
    <dbReference type="NCBI Taxonomy" id="157465"/>
    <lineage>
        <taxon>Bacteria</taxon>
        <taxon>Bacillati</taxon>
        <taxon>Actinomycetota</taxon>
        <taxon>Actinomycetes</taxon>
        <taxon>Streptosporangiales</taxon>
        <taxon>Nocardiopsidaceae</taxon>
        <taxon>Nocardiopsis</taxon>
    </lineage>
</organism>
<name>A0A7W8VED9_9ACTN</name>
<dbReference type="SMART" id="SM00829">
    <property type="entry name" value="PKS_ER"/>
    <property type="match status" value="1"/>
</dbReference>
<dbReference type="InterPro" id="IPR011032">
    <property type="entry name" value="GroES-like_sf"/>
</dbReference>
<keyword evidence="4" id="KW-1185">Reference proteome</keyword>
<dbReference type="Gene3D" id="3.40.50.720">
    <property type="entry name" value="NAD(P)-binding Rossmann-like Domain"/>
    <property type="match status" value="1"/>
</dbReference>
<dbReference type="Gene3D" id="3.90.180.10">
    <property type="entry name" value="Medium-chain alcohol dehydrogenases, catalytic domain"/>
    <property type="match status" value="1"/>
</dbReference>
<evidence type="ECO:0000256" key="1">
    <source>
        <dbReference type="ARBA" id="ARBA00022857"/>
    </source>
</evidence>
<dbReference type="Pfam" id="PF08240">
    <property type="entry name" value="ADH_N"/>
    <property type="match status" value="1"/>
</dbReference>
<evidence type="ECO:0000313" key="4">
    <source>
        <dbReference type="Proteomes" id="UP000572635"/>
    </source>
</evidence>
<comment type="caution">
    <text evidence="3">The sequence shown here is derived from an EMBL/GenBank/DDBJ whole genome shotgun (WGS) entry which is preliminary data.</text>
</comment>
<dbReference type="Proteomes" id="UP000572635">
    <property type="component" value="Unassembled WGS sequence"/>
</dbReference>
<evidence type="ECO:0000313" key="3">
    <source>
        <dbReference type="EMBL" id="MBB5433000.1"/>
    </source>
</evidence>
<protein>
    <submittedName>
        <fullName evidence="3">NADPH:quinone reductase-like Zn-dependent oxidoreductase</fullName>
    </submittedName>
</protein>
<sequence>MRAIAVAEFGAPPELMDLPVPEPGPGEFLVHLRAAGVNPFDWKVAEGILSGVVRHGFPLILGNDGAGTVHSVGEGVTGFHPGQKVYGQFMRLPLGLGSYSEYVLATAEDVVAPMPEGMLFTGAAAVPTATMAAFGLVEAAKVDAGQCVLVVGATGGVGQSAVQFAADRGARVIATAADPQDQAWMRRLGAEEVIDHTAGPVAELLLDTRPEGVHTVLDLVDDAAGVARLLPAVHRPGGTVASTQGVLDPADLARRGITGINFRSRGSAALLRTLADLITAGRLHVHIDHEADLAEAPSALERLRAGRARGKTVLRI</sequence>
<dbReference type="SUPFAM" id="SSF51735">
    <property type="entry name" value="NAD(P)-binding Rossmann-fold domains"/>
    <property type="match status" value="1"/>
</dbReference>
<dbReference type="InterPro" id="IPR036291">
    <property type="entry name" value="NAD(P)-bd_dom_sf"/>
</dbReference>
<evidence type="ECO:0000259" key="2">
    <source>
        <dbReference type="SMART" id="SM00829"/>
    </source>
</evidence>
<gene>
    <name evidence="3" type="ORF">HDA36_003084</name>
</gene>
<keyword evidence="1" id="KW-0521">NADP</keyword>
<dbReference type="CDD" id="cd05289">
    <property type="entry name" value="MDR_like_2"/>
    <property type="match status" value="1"/>
</dbReference>
<dbReference type="Pfam" id="PF13602">
    <property type="entry name" value="ADH_zinc_N_2"/>
    <property type="match status" value="1"/>
</dbReference>
<dbReference type="GO" id="GO:0016491">
    <property type="term" value="F:oxidoreductase activity"/>
    <property type="evidence" value="ECO:0007669"/>
    <property type="project" value="InterPro"/>
</dbReference>
<dbReference type="InterPro" id="IPR051603">
    <property type="entry name" value="Zinc-ADH_QOR/CCCR"/>
</dbReference>
<dbReference type="AlphaFoldDB" id="A0A7W8VED9"/>
<dbReference type="SUPFAM" id="SSF50129">
    <property type="entry name" value="GroES-like"/>
    <property type="match status" value="1"/>
</dbReference>
<dbReference type="PANTHER" id="PTHR44154">
    <property type="entry name" value="QUINONE OXIDOREDUCTASE"/>
    <property type="match status" value="1"/>
</dbReference>
<dbReference type="InterPro" id="IPR013154">
    <property type="entry name" value="ADH-like_N"/>
</dbReference>
<feature type="domain" description="Enoyl reductase (ER)" evidence="2">
    <location>
        <begin position="10"/>
        <end position="314"/>
    </location>
</feature>